<organism evidence="1 4">
    <name type="scientific">Phytophthora fragariae</name>
    <dbReference type="NCBI Taxonomy" id="53985"/>
    <lineage>
        <taxon>Eukaryota</taxon>
        <taxon>Sar</taxon>
        <taxon>Stramenopiles</taxon>
        <taxon>Oomycota</taxon>
        <taxon>Peronosporomycetes</taxon>
        <taxon>Peronosporales</taxon>
        <taxon>Peronosporaceae</taxon>
        <taxon>Phytophthora</taxon>
    </lineage>
</organism>
<dbReference type="PANTHER" id="PTHR37069:SF2">
    <property type="entry name" value="PIGGYBAC TRANSPOSABLE ELEMENT-DERIVED PROTEIN DOMAIN-CONTAINING PROTEIN"/>
    <property type="match status" value="1"/>
</dbReference>
<dbReference type="PANTHER" id="PTHR37069">
    <property type="entry name" value="DDE_TNP_1_7 DOMAIN-CONTAINING PROTEIN"/>
    <property type="match status" value="1"/>
</dbReference>
<dbReference type="Proteomes" id="UP000488956">
    <property type="component" value="Unassembled WGS sequence"/>
</dbReference>
<dbReference type="EMBL" id="QXFX01001827">
    <property type="protein sequence ID" value="KAE9084213.1"/>
    <property type="molecule type" value="Genomic_DNA"/>
</dbReference>
<gene>
    <name evidence="2" type="ORF">PF004_g20443</name>
    <name evidence="1" type="ORF">PF010_g20926</name>
</gene>
<sequence length="100" mass="11507">MKLNGWTDLINVTPYSYMDKPYEARPAGWINEDYPGIYDGGYGPTPEALKAAETPSLAFFRFAPAFMWEKIVKQTDDYFKKNLHARVTAQLVKQDARKLK</sequence>
<comment type="caution">
    <text evidence="1">The sequence shown here is derived from an EMBL/GenBank/DDBJ whole genome shotgun (WGS) entry which is preliminary data.</text>
</comment>
<reference evidence="3 4" key="1">
    <citation type="submission" date="2018-09" db="EMBL/GenBank/DDBJ databases">
        <title>Genomic investigation of the strawberry pathogen Phytophthora fragariae indicates pathogenicity is determined by transcriptional variation in three key races.</title>
        <authorList>
            <person name="Adams T.M."/>
            <person name="Armitage A.D."/>
            <person name="Sobczyk M.K."/>
            <person name="Bates H.J."/>
            <person name="Dunwell J.M."/>
            <person name="Nellist C.F."/>
            <person name="Harrison R.J."/>
        </authorList>
    </citation>
    <scope>NUCLEOTIDE SEQUENCE [LARGE SCALE GENOMIC DNA]</scope>
    <source>
        <strain evidence="2 3">BC-23</strain>
        <strain evidence="1 4">ONT-3</strain>
    </source>
</reference>
<evidence type="ECO:0000313" key="1">
    <source>
        <dbReference type="EMBL" id="KAE9084213.1"/>
    </source>
</evidence>
<dbReference type="AlphaFoldDB" id="A0A6G0KCT5"/>
<protein>
    <submittedName>
        <fullName evidence="1">Uncharacterized protein</fullName>
    </submittedName>
</protein>
<accession>A0A6G0KCT5</accession>
<dbReference type="Proteomes" id="UP000476176">
    <property type="component" value="Unassembled WGS sequence"/>
</dbReference>
<name>A0A6G0KCT5_9STRA</name>
<evidence type="ECO:0000313" key="3">
    <source>
        <dbReference type="Proteomes" id="UP000476176"/>
    </source>
</evidence>
<evidence type="ECO:0000313" key="4">
    <source>
        <dbReference type="Proteomes" id="UP000488956"/>
    </source>
</evidence>
<proteinExistence type="predicted"/>
<evidence type="ECO:0000313" key="2">
    <source>
        <dbReference type="EMBL" id="KAE9195381.1"/>
    </source>
</evidence>
<dbReference type="EMBL" id="QXGC01001825">
    <property type="protein sequence ID" value="KAE9195381.1"/>
    <property type="molecule type" value="Genomic_DNA"/>
</dbReference>